<dbReference type="GO" id="GO:0016480">
    <property type="term" value="P:negative regulation of transcription by RNA polymerase III"/>
    <property type="evidence" value="ECO:0007669"/>
    <property type="project" value="EnsemblPlants"/>
</dbReference>
<dbReference type="PROSITE" id="PS50082">
    <property type="entry name" value="WD_REPEATS_2"/>
    <property type="match status" value="3"/>
</dbReference>
<keyword evidence="4" id="KW-0539">Nucleus</keyword>
<dbReference type="PROSITE" id="PS00678">
    <property type="entry name" value="WD_REPEATS_1"/>
    <property type="match status" value="1"/>
</dbReference>
<dbReference type="GO" id="GO:0009793">
    <property type="term" value="P:embryo development ending in seed dormancy"/>
    <property type="evidence" value="ECO:0007669"/>
    <property type="project" value="EnsemblPlants"/>
</dbReference>
<sequence>MAAFEKVRAKVAAFEKGRAKVAAFEKGRAKVAAFEKGRAKMAAFEKGRAKMAAFEKGRVKKANTSGTKMANTLVGITEEQDDMKMKMAAFEKGRTKVDKLGTKMVNMSWLPGQDQHQKMVLGTHHPQNSEKSPNYLIIAQAQLSCDDDEDIEYPCGDVEDMEYCESDDANSGLYGAGSSKVQIVQQINHDGEVNRARYMPQNSFIIATKTVSAEVYVFDYSKHPSKPPLDGACNPDLRLKGHNSEGYGLSWSIFKEGHLLSGSDDAQICLWDIKANSKNKTLDALQIFKYHDGVVEDVAWHLRHEYLFGSVGDDHNLLIWDLRSPVSTKPVQSVAAHQGEVNCLAFNPFNEWVVATGSTDKTVNCLAFNPFNEWVVATGSTDKTVKLFDLRKIDTSLHTFDCHKEEVFQVGWSPKNETILASCCLGRRLMVWDLSRIDQEQTPEDAEDGPPELLFIHGGHTSKISDFSWNPCEDWVIASVAEDNILQIWQMAENIYHDEDDVPTDDPAKAP</sequence>
<proteinExistence type="predicted"/>
<dbReference type="InterPro" id="IPR050459">
    <property type="entry name" value="WD_repeat_RBAP46/RBAP48/MSI1"/>
</dbReference>
<evidence type="ECO:0000256" key="4">
    <source>
        <dbReference type="ARBA" id="ARBA00023242"/>
    </source>
</evidence>
<dbReference type="PANTHER" id="PTHR22850">
    <property type="entry name" value="WD40 REPEAT FAMILY"/>
    <property type="match status" value="1"/>
</dbReference>
<evidence type="ECO:0000256" key="1">
    <source>
        <dbReference type="ARBA" id="ARBA00004123"/>
    </source>
</evidence>
<dbReference type="GO" id="GO:0070176">
    <property type="term" value="C:DRM complex"/>
    <property type="evidence" value="ECO:0007669"/>
    <property type="project" value="EnsemblPlants"/>
</dbReference>
<dbReference type="PRINTS" id="PR00320">
    <property type="entry name" value="GPROTEINBRPT"/>
</dbReference>
<dbReference type="OMA" id="DERHMIW"/>
<dbReference type="GO" id="GO:0045787">
    <property type="term" value="P:positive regulation of cell cycle"/>
    <property type="evidence" value="ECO:0007669"/>
    <property type="project" value="EnsemblPlants"/>
</dbReference>
<dbReference type="GO" id="GO:0005677">
    <property type="term" value="C:chromatin silencing complex"/>
    <property type="evidence" value="ECO:0007669"/>
    <property type="project" value="EnsemblPlants"/>
</dbReference>
<dbReference type="InterPro" id="IPR015943">
    <property type="entry name" value="WD40/YVTN_repeat-like_dom_sf"/>
</dbReference>
<evidence type="ECO:0000256" key="5">
    <source>
        <dbReference type="PROSITE-ProRule" id="PRU00221"/>
    </source>
</evidence>
<dbReference type="GO" id="GO:0001222">
    <property type="term" value="F:transcription corepressor binding"/>
    <property type="evidence" value="ECO:0007669"/>
    <property type="project" value="EnsemblPlants"/>
</dbReference>
<keyword evidence="7" id="KW-1185">Reference proteome</keyword>
<dbReference type="STRING" id="39946.A2XJZ7"/>
<evidence type="ECO:0000256" key="3">
    <source>
        <dbReference type="ARBA" id="ARBA00022737"/>
    </source>
</evidence>
<dbReference type="GO" id="GO:0010026">
    <property type="term" value="P:trichome differentiation"/>
    <property type="evidence" value="ECO:0007669"/>
    <property type="project" value="EnsemblPlants"/>
</dbReference>
<dbReference type="InterPro" id="IPR036322">
    <property type="entry name" value="WD40_repeat_dom_sf"/>
</dbReference>
<dbReference type="GO" id="GO:0031507">
    <property type="term" value="P:heterochromatin formation"/>
    <property type="evidence" value="ECO:0007669"/>
    <property type="project" value="EnsemblPlants"/>
</dbReference>
<feature type="repeat" description="WD" evidence="5">
    <location>
        <begin position="400"/>
        <end position="442"/>
    </location>
</feature>
<evidence type="ECO:0000256" key="2">
    <source>
        <dbReference type="ARBA" id="ARBA00022574"/>
    </source>
</evidence>
<dbReference type="SUPFAM" id="SSF50978">
    <property type="entry name" value="WD40 repeat-like"/>
    <property type="match status" value="1"/>
</dbReference>
<evidence type="ECO:0000313" key="7">
    <source>
        <dbReference type="Proteomes" id="UP000007015"/>
    </source>
</evidence>
<dbReference type="GO" id="GO:0010214">
    <property type="term" value="P:seed coat development"/>
    <property type="evidence" value="ECO:0007669"/>
    <property type="project" value="EnsemblPlants"/>
</dbReference>
<evidence type="ECO:0000313" key="6">
    <source>
        <dbReference type="EMBL" id="EAY91157.1"/>
    </source>
</evidence>
<reference evidence="6 7" key="1">
    <citation type="journal article" date="2005" name="PLoS Biol.">
        <title>The genomes of Oryza sativa: a history of duplications.</title>
        <authorList>
            <person name="Yu J."/>
            <person name="Wang J."/>
            <person name="Lin W."/>
            <person name="Li S."/>
            <person name="Li H."/>
            <person name="Zhou J."/>
            <person name="Ni P."/>
            <person name="Dong W."/>
            <person name="Hu S."/>
            <person name="Zeng C."/>
            <person name="Zhang J."/>
            <person name="Zhang Y."/>
            <person name="Li R."/>
            <person name="Xu Z."/>
            <person name="Li S."/>
            <person name="Li X."/>
            <person name="Zheng H."/>
            <person name="Cong L."/>
            <person name="Lin L."/>
            <person name="Yin J."/>
            <person name="Geng J."/>
            <person name="Li G."/>
            <person name="Shi J."/>
            <person name="Liu J."/>
            <person name="Lv H."/>
            <person name="Li J."/>
            <person name="Wang J."/>
            <person name="Deng Y."/>
            <person name="Ran L."/>
            <person name="Shi X."/>
            <person name="Wang X."/>
            <person name="Wu Q."/>
            <person name="Li C."/>
            <person name="Ren X."/>
            <person name="Wang J."/>
            <person name="Wang X."/>
            <person name="Li D."/>
            <person name="Liu D."/>
            <person name="Zhang X."/>
            <person name="Ji Z."/>
            <person name="Zhao W."/>
            <person name="Sun Y."/>
            <person name="Zhang Z."/>
            <person name="Bao J."/>
            <person name="Han Y."/>
            <person name="Dong L."/>
            <person name="Ji J."/>
            <person name="Chen P."/>
            <person name="Wu S."/>
            <person name="Liu J."/>
            <person name="Xiao Y."/>
            <person name="Bu D."/>
            <person name="Tan J."/>
            <person name="Yang L."/>
            <person name="Ye C."/>
            <person name="Zhang J."/>
            <person name="Xu J."/>
            <person name="Zhou Y."/>
            <person name="Yu Y."/>
            <person name="Zhang B."/>
            <person name="Zhuang S."/>
            <person name="Wei H."/>
            <person name="Liu B."/>
            <person name="Lei M."/>
            <person name="Yu H."/>
            <person name="Li Y."/>
            <person name="Xu H."/>
            <person name="Wei S."/>
            <person name="He X."/>
            <person name="Fang L."/>
            <person name="Zhang Z."/>
            <person name="Zhang Y."/>
            <person name="Huang X."/>
            <person name="Su Z."/>
            <person name="Tong W."/>
            <person name="Li J."/>
            <person name="Tong Z."/>
            <person name="Li S."/>
            <person name="Ye J."/>
            <person name="Wang L."/>
            <person name="Fang L."/>
            <person name="Lei T."/>
            <person name="Chen C."/>
            <person name="Chen H."/>
            <person name="Xu Z."/>
            <person name="Li H."/>
            <person name="Huang H."/>
            <person name="Zhang F."/>
            <person name="Xu H."/>
            <person name="Li N."/>
            <person name="Zhao C."/>
            <person name="Li S."/>
            <person name="Dong L."/>
            <person name="Huang Y."/>
            <person name="Li L."/>
            <person name="Xi Y."/>
            <person name="Qi Q."/>
            <person name="Li W."/>
            <person name="Zhang B."/>
            <person name="Hu W."/>
            <person name="Zhang Y."/>
            <person name="Tian X."/>
            <person name="Jiao Y."/>
            <person name="Liang X."/>
            <person name="Jin J."/>
            <person name="Gao L."/>
            <person name="Zheng W."/>
            <person name="Hao B."/>
            <person name="Liu S."/>
            <person name="Wang W."/>
            <person name="Yuan L."/>
            <person name="Cao M."/>
            <person name="McDermott J."/>
            <person name="Samudrala R."/>
            <person name="Wang J."/>
            <person name="Wong G.K."/>
            <person name="Yang H."/>
        </authorList>
    </citation>
    <scope>NUCLEOTIDE SEQUENCE [LARGE SCALE GENOMIC DNA]</scope>
    <source>
        <strain evidence="7">cv. 93-11</strain>
    </source>
</reference>
<dbReference type="InterPro" id="IPR020472">
    <property type="entry name" value="WD40_PAC1"/>
</dbReference>
<dbReference type="Gene3D" id="2.130.10.10">
    <property type="entry name" value="YVTN repeat-like/Quinoprotein amine dehydrogenase"/>
    <property type="match status" value="2"/>
</dbReference>
<feature type="repeat" description="WD" evidence="5">
    <location>
        <begin position="457"/>
        <end position="491"/>
    </location>
</feature>
<dbReference type="GO" id="GO:0009555">
    <property type="term" value="P:pollen development"/>
    <property type="evidence" value="ECO:0007669"/>
    <property type="project" value="EnsemblPlants"/>
</dbReference>
<keyword evidence="3" id="KW-0677">Repeat</keyword>
<dbReference type="SMART" id="SM00320">
    <property type="entry name" value="WD40"/>
    <property type="match status" value="6"/>
</dbReference>
<protein>
    <submittedName>
        <fullName evidence="6">Uncharacterized protein</fullName>
    </submittedName>
</protein>
<dbReference type="GO" id="GO:0070828">
    <property type="term" value="P:heterochromatin organization"/>
    <property type="evidence" value="ECO:0007669"/>
    <property type="project" value="EnsemblPlants"/>
</dbReference>
<gene>
    <name evidence="6" type="ORF">OsI_12765</name>
</gene>
<dbReference type="AlphaFoldDB" id="A2XJZ7"/>
<comment type="subcellular location">
    <subcellularLocation>
        <location evidence="1">Nucleus</location>
    </subcellularLocation>
</comment>
<dbReference type="InterPro" id="IPR019775">
    <property type="entry name" value="WD40_repeat_CS"/>
</dbReference>
<dbReference type="Gramene" id="BGIOSGA010170-TA">
    <property type="protein sequence ID" value="BGIOSGA010170-PA"/>
    <property type="gene ID" value="BGIOSGA010170"/>
</dbReference>
<dbReference type="Proteomes" id="UP000007015">
    <property type="component" value="Chromosome 3"/>
</dbReference>
<feature type="repeat" description="WD" evidence="5">
    <location>
        <begin position="239"/>
        <end position="281"/>
    </location>
</feature>
<name>A2XJZ7_ORYSI</name>
<dbReference type="GO" id="GO:0009909">
    <property type="term" value="P:regulation of flower development"/>
    <property type="evidence" value="ECO:0007669"/>
    <property type="project" value="EnsemblPlants"/>
</dbReference>
<accession>A2XJZ7</accession>
<dbReference type="InterPro" id="IPR001680">
    <property type="entry name" value="WD40_rpt"/>
</dbReference>
<organism evidence="6 7">
    <name type="scientific">Oryza sativa subsp. indica</name>
    <name type="common">Rice</name>
    <dbReference type="NCBI Taxonomy" id="39946"/>
    <lineage>
        <taxon>Eukaryota</taxon>
        <taxon>Viridiplantae</taxon>
        <taxon>Streptophyta</taxon>
        <taxon>Embryophyta</taxon>
        <taxon>Tracheophyta</taxon>
        <taxon>Spermatophyta</taxon>
        <taxon>Magnoliopsida</taxon>
        <taxon>Liliopsida</taxon>
        <taxon>Poales</taxon>
        <taxon>Poaceae</taxon>
        <taxon>BOP clade</taxon>
        <taxon>Oryzoideae</taxon>
        <taxon>Oryzeae</taxon>
        <taxon>Oryzinae</taxon>
        <taxon>Oryza</taxon>
        <taxon>Oryza sativa</taxon>
    </lineage>
</organism>
<dbReference type="EMBL" id="CM000128">
    <property type="protein sequence ID" value="EAY91157.1"/>
    <property type="molecule type" value="Genomic_DNA"/>
</dbReference>
<dbReference type="GO" id="GO:0048366">
    <property type="term" value="P:leaf development"/>
    <property type="evidence" value="ECO:0007669"/>
    <property type="project" value="EnsemblPlants"/>
</dbReference>
<keyword evidence="2 5" id="KW-0853">WD repeat</keyword>
<dbReference type="Pfam" id="PF00400">
    <property type="entry name" value="WD40"/>
    <property type="match status" value="5"/>
</dbReference>
<dbReference type="HOGENOM" id="CLU_438319_0_0_1"/>